<dbReference type="AlphaFoldDB" id="A0AAD5ATB2"/>
<dbReference type="GO" id="GO:0035973">
    <property type="term" value="P:aggrephagy"/>
    <property type="evidence" value="ECO:0007669"/>
    <property type="project" value="TreeGrafter"/>
</dbReference>
<organism evidence="15 16">
    <name type="scientific">Silurus asotus</name>
    <name type="common">Amur catfish</name>
    <name type="synonym">Parasilurus asotus</name>
    <dbReference type="NCBI Taxonomy" id="30991"/>
    <lineage>
        <taxon>Eukaryota</taxon>
        <taxon>Metazoa</taxon>
        <taxon>Chordata</taxon>
        <taxon>Craniata</taxon>
        <taxon>Vertebrata</taxon>
        <taxon>Euteleostomi</taxon>
        <taxon>Actinopterygii</taxon>
        <taxon>Neopterygii</taxon>
        <taxon>Teleostei</taxon>
        <taxon>Ostariophysi</taxon>
        <taxon>Siluriformes</taxon>
        <taxon>Siluridae</taxon>
        <taxon>Silurus</taxon>
    </lineage>
</organism>
<evidence type="ECO:0000256" key="7">
    <source>
        <dbReference type="ARBA" id="ARBA00022807"/>
    </source>
</evidence>
<keyword evidence="3" id="KW-0813">Transport</keyword>
<sequence>MSTMLSRTAIGGSPLAIVSFSHQSITMTSECADEANSTEDLESFVFLSYPGPSDHTHSFEYTHSEGTHSSETVKDKTRLRSRLVSAWNNVKYGGWTMKLKPRLSKNSPVCLLGHAYNLSHEDERQRFRCVFSSLFWMTYRRGFSSLHGSSLTSDSGWGCTLRSAQMLLAQALVLHTLPAGWTWSRAHHQTRDDLELRHSRPRVLGLGRSRMAGQRRRSEGGILDEDEDTQERGHRRVVAWFGDNPGALFGLHRLVMLGQSSGQRAGDWYGPSVAAHILRKSVAESELHDLAVYVSQDCTVYIEDVMRLCEKRSPKLPARFGPVLILVPVRLGGDSLNPAYVPHVKSLLQLKGCVGIIGGKPKHSLYFVGFQDDQLLYLDPHFCQAAVDVNQHNFPLESFHCKTPRKLPFHRMDPSCTLGFYTKSRRDFEILRSEVTTALSSSPDMYPIFTFMEGCGYEQHQQTEQLDLSFDPERHVPPKDKGRRRSKRSSTEEFVVL</sequence>
<comment type="catalytic activity">
    <reaction evidence="11">
        <text>[protein]-C-terminal L-amino acid-glycyl-phosphatidylethanolamide + H2O = [protein]-C-terminal L-amino acid-glycine + a 1,2-diacyl-sn-glycero-3-phosphoethanolamine</text>
        <dbReference type="Rhea" id="RHEA:67548"/>
        <dbReference type="Rhea" id="RHEA-COMP:17323"/>
        <dbReference type="Rhea" id="RHEA-COMP:17324"/>
        <dbReference type="ChEBI" id="CHEBI:15377"/>
        <dbReference type="ChEBI" id="CHEBI:64612"/>
        <dbReference type="ChEBI" id="CHEBI:172940"/>
        <dbReference type="ChEBI" id="CHEBI:172941"/>
    </reaction>
    <physiologicalReaction direction="left-to-right" evidence="11">
        <dbReference type="Rhea" id="RHEA:67549"/>
    </physiologicalReaction>
</comment>
<keyword evidence="5 12" id="KW-0645">Protease</keyword>
<dbReference type="SUPFAM" id="SSF54001">
    <property type="entry name" value="Cysteine proteinases"/>
    <property type="match status" value="1"/>
</dbReference>
<evidence type="ECO:0000256" key="9">
    <source>
        <dbReference type="ARBA" id="ARBA00023006"/>
    </source>
</evidence>
<comment type="subcellular location">
    <subcellularLocation>
        <location evidence="1 12">Cytoplasm</location>
    </subcellularLocation>
</comment>
<keyword evidence="7" id="KW-0788">Thiol protease</keyword>
<proteinExistence type="inferred from homology"/>
<protein>
    <recommendedName>
        <fullName evidence="12">Cysteine protease</fullName>
        <ecNumber evidence="12">3.4.22.-</ecNumber>
    </recommendedName>
</protein>
<keyword evidence="16" id="KW-1185">Reference proteome</keyword>
<comment type="catalytic activity">
    <reaction evidence="10">
        <text>[protein]-C-terminal L-amino acid-glycyl-phosphatidylserine + H2O = [protein]-C-terminal L-amino acid-glycine + a 1,2-diacyl-sn-glycero-3-phospho-L-serine</text>
        <dbReference type="Rhea" id="RHEA:67576"/>
        <dbReference type="Rhea" id="RHEA-COMP:17324"/>
        <dbReference type="Rhea" id="RHEA-COMP:17326"/>
        <dbReference type="ChEBI" id="CHEBI:15377"/>
        <dbReference type="ChEBI" id="CHEBI:57262"/>
        <dbReference type="ChEBI" id="CHEBI:172940"/>
        <dbReference type="ChEBI" id="CHEBI:172942"/>
    </reaction>
    <physiologicalReaction direction="left-to-right" evidence="10">
        <dbReference type="Rhea" id="RHEA:67577"/>
    </physiologicalReaction>
</comment>
<dbReference type="EC" id="3.4.22.-" evidence="12"/>
<evidence type="ECO:0000313" key="15">
    <source>
        <dbReference type="EMBL" id="KAI5621735.1"/>
    </source>
</evidence>
<feature type="compositionally biased region" description="Basic and acidic residues" evidence="13">
    <location>
        <begin position="471"/>
        <end position="480"/>
    </location>
</feature>
<evidence type="ECO:0000256" key="8">
    <source>
        <dbReference type="ARBA" id="ARBA00022927"/>
    </source>
</evidence>
<dbReference type="InterPro" id="IPR046792">
    <property type="entry name" value="Peptidase_C54_cat"/>
</dbReference>
<evidence type="ECO:0000256" key="3">
    <source>
        <dbReference type="ARBA" id="ARBA00022448"/>
    </source>
</evidence>
<evidence type="ECO:0000256" key="2">
    <source>
        <dbReference type="ARBA" id="ARBA00010958"/>
    </source>
</evidence>
<dbReference type="InterPro" id="IPR005078">
    <property type="entry name" value="Peptidase_C54"/>
</dbReference>
<evidence type="ECO:0000256" key="11">
    <source>
        <dbReference type="ARBA" id="ARBA00029362"/>
    </source>
</evidence>
<reference evidence="15" key="1">
    <citation type="submission" date="2018-07" db="EMBL/GenBank/DDBJ databases">
        <title>Comparative genomics of catfishes provides insights into carnivory and benthic adaptation.</title>
        <authorList>
            <person name="Zhang Y."/>
            <person name="Wang D."/>
            <person name="Peng Z."/>
            <person name="Zheng S."/>
            <person name="Shao F."/>
            <person name="Tao W."/>
        </authorList>
    </citation>
    <scope>NUCLEOTIDE SEQUENCE</scope>
    <source>
        <strain evidence="15">Chongqing</strain>
    </source>
</reference>
<accession>A0AAD5ATB2</accession>
<evidence type="ECO:0000256" key="4">
    <source>
        <dbReference type="ARBA" id="ARBA00022490"/>
    </source>
</evidence>
<evidence type="ECO:0000256" key="13">
    <source>
        <dbReference type="SAM" id="MobiDB-lite"/>
    </source>
</evidence>
<evidence type="ECO:0000259" key="14">
    <source>
        <dbReference type="Pfam" id="PF03416"/>
    </source>
</evidence>
<evidence type="ECO:0000256" key="12">
    <source>
        <dbReference type="RuleBase" id="RU363115"/>
    </source>
</evidence>
<dbReference type="GO" id="GO:0034727">
    <property type="term" value="P:piecemeal microautophagy of the nucleus"/>
    <property type="evidence" value="ECO:0007669"/>
    <property type="project" value="TreeGrafter"/>
</dbReference>
<evidence type="ECO:0000256" key="10">
    <source>
        <dbReference type="ARBA" id="ARBA00029289"/>
    </source>
</evidence>
<evidence type="ECO:0000256" key="1">
    <source>
        <dbReference type="ARBA" id="ARBA00004496"/>
    </source>
</evidence>
<dbReference type="PANTHER" id="PTHR22624:SF36">
    <property type="entry name" value="CYSTEINE PROTEASE ATG4D"/>
    <property type="match status" value="1"/>
</dbReference>
<dbReference type="GO" id="GO:0015031">
    <property type="term" value="P:protein transport"/>
    <property type="evidence" value="ECO:0007669"/>
    <property type="project" value="UniProtKB-KW"/>
</dbReference>
<dbReference type="InterPro" id="IPR038765">
    <property type="entry name" value="Papain-like_cys_pep_sf"/>
</dbReference>
<dbReference type="GO" id="GO:0000045">
    <property type="term" value="P:autophagosome assembly"/>
    <property type="evidence" value="ECO:0007669"/>
    <property type="project" value="TreeGrafter"/>
</dbReference>
<comment type="similarity">
    <text evidence="2 12">Belongs to the peptidase C54 family.</text>
</comment>
<keyword evidence="8 12" id="KW-0653">Protein transport</keyword>
<evidence type="ECO:0000256" key="5">
    <source>
        <dbReference type="ARBA" id="ARBA00022670"/>
    </source>
</evidence>
<feature type="domain" description="Peptidase C54 catalytic" evidence="14">
    <location>
        <begin position="125"/>
        <end position="432"/>
    </location>
</feature>
<comment type="caution">
    <text evidence="15">The sequence shown here is derived from an EMBL/GenBank/DDBJ whole genome shotgun (WGS) entry which is preliminary data.</text>
</comment>
<dbReference type="GO" id="GO:0004197">
    <property type="term" value="F:cysteine-type endopeptidase activity"/>
    <property type="evidence" value="ECO:0007669"/>
    <property type="project" value="TreeGrafter"/>
</dbReference>
<gene>
    <name evidence="15" type="ORF">C0J50_18792</name>
</gene>
<dbReference type="PANTHER" id="PTHR22624">
    <property type="entry name" value="CYSTEINE PROTEASE ATG4"/>
    <property type="match status" value="1"/>
</dbReference>
<keyword evidence="9 12" id="KW-0072">Autophagy</keyword>
<dbReference type="Pfam" id="PF03416">
    <property type="entry name" value="Peptidase_C54"/>
    <property type="match status" value="1"/>
</dbReference>
<name>A0AAD5ATB2_SILAS</name>
<feature type="region of interest" description="Disordered" evidence="13">
    <location>
        <begin position="471"/>
        <end position="497"/>
    </location>
</feature>
<dbReference type="GO" id="GO:0005737">
    <property type="term" value="C:cytoplasm"/>
    <property type="evidence" value="ECO:0007669"/>
    <property type="project" value="UniProtKB-SubCell"/>
</dbReference>
<evidence type="ECO:0000313" key="16">
    <source>
        <dbReference type="Proteomes" id="UP001205998"/>
    </source>
</evidence>
<comment type="function">
    <text evidence="12">Cysteine protease that plays a key role in autophagy by mediating both proteolytic activation and delipidation of ATG8 family proteins.</text>
</comment>
<keyword evidence="4 12" id="KW-0963">Cytoplasm</keyword>
<dbReference type="GO" id="GO:0016485">
    <property type="term" value="P:protein processing"/>
    <property type="evidence" value="ECO:0007669"/>
    <property type="project" value="TreeGrafter"/>
</dbReference>
<evidence type="ECO:0000256" key="6">
    <source>
        <dbReference type="ARBA" id="ARBA00022801"/>
    </source>
</evidence>
<keyword evidence="6 12" id="KW-0378">Hydrolase</keyword>
<dbReference type="Proteomes" id="UP001205998">
    <property type="component" value="Unassembled WGS sequence"/>
</dbReference>
<dbReference type="EMBL" id="MU551630">
    <property type="protein sequence ID" value="KAI5621735.1"/>
    <property type="molecule type" value="Genomic_DNA"/>
</dbReference>
<dbReference type="GO" id="GO:0000423">
    <property type="term" value="P:mitophagy"/>
    <property type="evidence" value="ECO:0007669"/>
    <property type="project" value="TreeGrafter"/>
</dbReference>
<dbReference type="GO" id="GO:0019786">
    <property type="term" value="F:protein-phosphatidylethanolamide deconjugating activity"/>
    <property type="evidence" value="ECO:0007669"/>
    <property type="project" value="InterPro"/>
</dbReference>